<evidence type="ECO:0000313" key="6">
    <source>
        <dbReference type="EMBL" id="QBD80432.1"/>
    </source>
</evidence>
<dbReference type="OrthoDB" id="2559672at2"/>
<dbReference type="InterPro" id="IPR018060">
    <property type="entry name" value="HTH_AraC"/>
</dbReference>
<dbReference type="EMBL" id="CP035758">
    <property type="protein sequence ID" value="QBD80432.1"/>
    <property type="molecule type" value="Genomic_DNA"/>
</dbReference>
<dbReference type="Pfam" id="PF12833">
    <property type="entry name" value="HTH_18"/>
    <property type="match status" value="1"/>
</dbReference>
<keyword evidence="3" id="KW-0804">Transcription</keyword>
<dbReference type="PANTHER" id="PTHR46796">
    <property type="entry name" value="HTH-TYPE TRANSCRIPTIONAL ACTIVATOR RHAS-RELATED"/>
    <property type="match status" value="1"/>
</dbReference>
<dbReference type="GO" id="GO:0043565">
    <property type="term" value="F:sequence-specific DNA binding"/>
    <property type="evidence" value="ECO:0007669"/>
    <property type="project" value="InterPro"/>
</dbReference>
<evidence type="ECO:0000256" key="4">
    <source>
        <dbReference type="SAM" id="MobiDB-lite"/>
    </source>
</evidence>
<evidence type="ECO:0000259" key="5">
    <source>
        <dbReference type="PROSITE" id="PS01124"/>
    </source>
</evidence>
<dbReference type="Gene3D" id="1.10.10.60">
    <property type="entry name" value="Homeodomain-like"/>
    <property type="match status" value="1"/>
</dbReference>
<feature type="domain" description="HTH araC/xylS-type" evidence="5">
    <location>
        <begin position="150"/>
        <end position="221"/>
    </location>
</feature>
<feature type="region of interest" description="Disordered" evidence="4">
    <location>
        <begin position="218"/>
        <end position="239"/>
    </location>
</feature>
<evidence type="ECO:0000313" key="7">
    <source>
        <dbReference type="Proteomes" id="UP000290365"/>
    </source>
</evidence>
<dbReference type="KEGG" id="kbs:EPA93_32450"/>
<keyword evidence="7" id="KW-1185">Reference proteome</keyword>
<evidence type="ECO:0000256" key="3">
    <source>
        <dbReference type="ARBA" id="ARBA00023163"/>
    </source>
</evidence>
<dbReference type="InterPro" id="IPR050204">
    <property type="entry name" value="AraC_XylS_family_regulators"/>
</dbReference>
<dbReference type="RefSeq" id="WP_129891496.1">
    <property type="nucleotide sequence ID" value="NZ_CP035758.1"/>
</dbReference>
<accession>A0A4P6JY82</accession>
<dbReference type="GO" id="GO:0003700">
    <property type="term" value="F:DNA-binding transcription factor activity"/>
    <property type="evidence" value="ECO:0007669"/>
    <property type="project" value="InterPro"/>
</dbReference>
<evidence type="ECO:0000256" key="2">
    <source>
        <dbReference type="ARBA" id="ARBA00023125"/>
    </source>
</evidence>
<dbReference type="InterPro" id="IPR009057">
    <property type="entry name" value="Homeodomain-like_sf"/>
</dbReference>
<gene>
    <name evidence="6" type="ORF">EPA93_32450</name>
</gene>
<organism evidence="6 7">
    <name type="scientific">Ktedonosporobacter rubrisoli</name>
    <dbReference type="NCBI Taxonomy" id="2509675"/>
    <lineage>
        <taxon>Bacteria</taxon>
        <taxon>Bacillati</taxon>
        <taxon>Chloroflexota</taxon>
        <taxon>Ktedonobacteria</taxon>
        <taxon>Ktedonobacterales</taxon>
        <taxon>Ktedonosporobacteraceae</taxon>
        <taxon>Ktedonosporobacter</taxon>
    </lineage>
</organism>
<proteinExistence type="predicted"/>
<name>A0A4P6JY82_KTERU</name>
<keyword evidence="1" id="KW-0805">Transcription regulation</keyword>
<dbReference type="PROSITE" id="PS01124">
    <property type="entry name" value="HTH_ARAC_FAMILY_2"/>
    <property type="match status" value="1"/>
</dbReference>
<reference evidence="6 7" key="1">
    <citation type="submission" date="2019-01" db="EMBL/GenBank/DDBJ databases">
        <title>Ktedonosporobacter rubrisoli SCAWS-G2.</title>
        <authorList>
            <person name="Huang Y."/>
            <person name="Yan B."/>
        </authorList>
    </citation>
    <scope>NUCLEOTIDE SEQUENCE [LARGE SCALE GENOMIC DNA]</scope>
    <source>
        <strain evidence="6 7">SCAWS-G2</strain>
    </source>
</reference>
<dbReference type="Proteomes" id="UP000290365">
    <property type="component" value="Chromosome"/>
</dbReference>
<dbReference type="PANTHER" id="PTHR46796:SF15">
    <property type="entry name" value="BLL1074 PROTEIN"/>
    <property type="match status" value="1"/>
</dbReference>
<dbReference type="SUPFAM" id="SSF46689">
    <property type="entry name" value="Homeodomain-like"/>
    <property type="match status" value="1"/>
</dbReference>
<protein>
    <submittedName>
        <fullName evidence="6">AraC family transcriptional regulator</fullName>
    </submittedName>
</protein>
<evidence type="ECO:0000256" key="1">
    <source>
        <dbReference type="ARBA" id="ARBA00023015"/>
    </source>
</evidence>
<sequence>MSLSVQVRQSASPYVESIWRGAAQSDTPLICPADGRWKLLFAKLHGRMYIAVEGPMTRAIPTIHSEGIEWLVIKFQLGTFLRPAPARSLLDAETILPLENRNEFRLDGFTWQVPDYNNAETFVAWLVRENVLLSDPVVMAVLADHPHQRSLRTVRHRFVQATGLTYMSIRQIERARFAMSLLQQGFSILDVVAQAGYADQAHLTRSFKRFMGQTPAHFTGMRRPASLPHPSPRATLAPH</sequence>
<keyword evidence="2" id="KW-0238">DNA-binding</keyword>
<dbReference type="SMART" id="SM00342">
    <property type="entry name" value="HTH_ARAC"/>
    <property type="match status" value="1"/>
</dbReference>
<dbReference type="AlphaFoldDB" id="A0A4P6JY82"/>